<comment type="caution">
    <text evidence="2">The sequence shown here is derived from an EMBL/GenBank/DDBJ whole genome shotgun (WGS) entry which is preliminary data.</text>
</comment>
<dbReference type="EMBL" id="JAMGBD010000002">
    <property type="protein sequence ID" value="MCL6684539.1"/>
    <property type="molecule type" value="Genomic_DNA"/>
</dbReference>
<feature type="compositionally biased region" description="Low complexity" evidence="1">
    <location>
        <begin position="339"/>
        <end position="356"/>
    </location>
</feature>
<organism evidence="2 3">
    <name type="scientific">Sphingomonas alba</name>
    <dbReference type="NCBI Taxonomy" id="2908208"/>
    <lineage>
        <taxon>Bacteria</taxon>
        <taxon>Pseudomonadati</taxon>
        <taxon>Pseudomonadota</taxon>
        <taxon>Alphaproteobacteria</taxon>
        <taxon>Sphingomonadales</taxon>
        <taxon>Sphingomonadaceae</taxon>
        <taxon>Sphingomonas</taxon>
    </lineage>
</organism>
<name>A0ABT0RQH2_9SPHN</name>
<feature type="region of interest" description="Disordered" evidence="1">
    <location>
        <begin position="323"/>
        <end position="396"/>
    </location>
</feature>
<gene>
    <name evidence="2" type="ORF">LZ536_11600</name>
</gene>
<feature type="region of interest" description="Disordered" evidence="1">
    <location>
        <begin position="238"/>
        <end position="302"/>
    </location>
</feature>
<proteinExistence type="predicted"/>
<reference evidence="2" key="1">
    <citation type="submission" date="2022-05" db="EMBL/GenBank/DDBJ databases">
        <authorList>
            <person name="Jo J.-H."/>
            <person name="Im W.-T."/>
        </authorList>
    </citation>
    <scope>NUCLEOTIDE SEQUENCE</scope>
    <source>
        <strain evidence="2">SE158</strain>
    </source>
</reference>
<keyword evidence="3" id="KW-1185">Reference proteome</keyword>
<feature type="compositionally biased region" description="Acidic residues" evidence="1">
    <location>
        <begin position="238"/>
        <end position="295"/>
    </location>
</feature>
<evidence type="ECO:0000313" key="3">
    <source>
        <dbReference type="Proteomes" id="UP001165363"/>
    </source>
</evidence>
<evidence type="ECO:0000313" key="2">
    <source>
        <dbReference type="EMBL" id="MCL6684539.1"/>
    </source>
</evidence>
<accession>A0ABT0RQH2</accession>
<feature type="region of interest" description="Disordered" evidence="1">
    <location>
        <begin position="193"/>
        <end position="225"/>
    </location>
</feature>
<evidence type="ECO:0000256" key="1">
    <source>
        <dbReference type="SAM" id="MobiDB-lite"/>
    </source>
</evidence>
<protein>
    <submittedName>
        <fullName evidence="2">Uncharacterized protein</fullName>
    </submittedName>
</protein>
<dbReference type="RefSeq" id="WP_249848945.1">
    <property type="nucleotide sequence ID" value="NZ_JAMGBD010000002.1"/>
</dbReference>
<sequence>MGAPIPKLDSVGDHSAEALLDSLKTIDPAERRKHATVFNYWQSIRSNRQFPPIRDLDPLEISDAGPWSVLLEMIGGGEDAIVKHFGQAIRDGNDVERISDASAPSLLACIHSKLPIVAACREAYAFEDRYEGEQGTVRCWVTLLPFSQNGTWIDFVYGYVSLDTAGAAEAVAEVVAEEEAAAEPEPEAVEAEAEVAEVEPETEVAEVEPETVEEEPEVAEAEPEPFTVPLAPLDEEYEQAEAAAEPEPETAEEFVEPEPEPVEETIEAVAEEEPVALVEPEPEPEPEYEASYEEEAPQKPGFTKFMESLGGFYGKVVQAGPDLPPESFVEEEPAEEEAAVLPEEVIDEAPAANLPEAEPEEEQPAAELPEAQPEPAPEPAHQVEGTLQSKLTDVRTLAEEAREAQIRSNMALYEGLSAAYDFALDAEEQPEEYLRLVEAQGLKIQLRSPMKPVVKLAFDGTCDEPTIKQLEAVLGWALKQDLPRGTLAERIQSEGGIGAILEGHA</sequence>
<feature type="compositionally biased region" description="Acidic residues" evidence="1">
    <location>
        <begin position="328"/>
        <end position="338"/>
    </location>
</feature>
<feature type="compositionally biased region" description="Acidic residues" evidence="1">
    <location>
        <begin position="193"/>
        <end position="223"/>
    </location>
</feature>
<dbReference type="Proteomes" id="UP001165363">
    <property type="component" value="Unassembled WGS sequence"/>
</dbReference>